<dbReference type="SUPFAM" id="SSF57184">
    <property type="entry name" value="Growth factor receptor domain"/>
    <property type="match status" value="1"/>
</dbReference>
<dbReference type="PANTHER" id="PTHR11319:SF35">
    <property type="entry name" value="OUTER MEMBRANE PROTEIN PMPC-RELATED"/>
    <property type="match status" value="1"/>
</dbReference>
<feature type="transmembrane region" description="Helical" evidence="2">
    <location>
        <begin position="1242"/>
        <end position="1259"/>
    </location>
</feature>
<feature type="transmembrane region" description="Helical" evidence="2">
    <location>
        <begin position="1111"/>
        <end position="1134"/>
    </location>
</feature>
<feature type="compositionally biased region" description="Basic and acidic residues" evidence="1">
    <location>
        <begin position="984"/>
        <end position="995"/>
    </location>
</feature>
<dbReference type="InterPro" id="IPR009030">
    <property type="entry name" value="Growth_fac_rcpt_cys_sf"/>
</dbReference>
<evidence type="ECO:0000313" key="4">
    <source>
        <dbReference type="EMBL" id="CAD8708350.1"/>
    </source>
</evidence>
<proteinExistence type="predicted"/>
<protein>
    <recommendedName>
        <fullName evidence="3">Tyrosine-protein kinase ephrin type A/B receptor-like domain-containing protein</fullName>
    </recommendedName>
</protein>
<feature type="transmembrane region" description="Helical" evidence="2">
    <location>
        <begin position="774"/>
        <end position="792"/>
    </location>
</feature>
<keyword evidence="2" id="KW-0472">Membrane</keyword>
<evidence type="ECO:0000256" key="1">
    <source>
        <dbReference type="SAM" id="MobiDB-lite"/>
    </source>
</evidence>
<dbReference type="Gene3D" id="2.10.50.10">
    <property type="entry name" value="Tumor Necrosis Factor Receptor, subunit A, domain 2"/>
    <property type="match status" value="2"/>
</dbReference>
<feature type="region of interest" description="Disordered" evidence="1">
    <location>
        <begin position="1645"/>
        <end position="1688"/>
    </location>
</feature>
<dbReference type="PANTHER" id="PTHR11319">
    <property type="entry name" value="G PROTEIN-COUPLED RECEPTOR-RELATED"/>
    <property type="match status" value="1"/>
</dbReference>
<keyword evidence="2" id="KW-0812">Transmembrane</keyword>
<evidence type="ECO:0000259" key="3">
    <source>
        <dbReference type="Pfam" id="PF07699"/>
    </source>
</evidence>
<feature type="compositionally biased region" description="Low complexity" evidence="1">
    <location>
        <begin position="1441"/>
        <end position="1456"/>
    </location>
</feature>
<feature type="transmembrane region" description="Helical" evidence="2">
    <location>
        <begin position="799"/>
        <end position="817"/>
    </location>
</feature>
<feature type="region of interest" description="Disordered" evidence="1">
    <location>
        <begin position="961"/>
        <end position="1004"/>
    </location>
</feature>
<feature type="compositionally biased region" description="Polar residues" evidence="1">
    <location>
        <begin position="961"/>
        <end position="976"/>
    </location>
</feature>
<feature type="transmembrane region" description="Helical" evidence="2">
    <location>
        <begin position="1046"/>
        <end position="1067"/>
    </location>
</feature>
<gene>
    <name evidence="4" type="ORF">MANT1106_LOCUS11033</name>
</gene>
<feature type="transmembrane region" description="Helical" evidence="2">
    <location>
        <begin position="861"/>
        <end position="883"/>
    </location>
</feature>
<dbReference type="Pfam" id="PF17963">
    <property type="entry name" value="Big_9"/>
    <property type="match status" value="2"/>
</dbReference>
<dbReference type="CDD" id="cd00185">
    <property type="entry name" value="TNFRSF"/>
    <property type="match status" value="1"/>
</dbReference>
<feature type="domain" description="Tyrosine-protein kinase ephrin type A/B receptor-like" evidence="3">
    <location>
        <begin position="571"/>
        <end position="609"/>
    </location>
</feature>
<dbReference type="EMBL" id="HBFC01018510">
    <property type="protein sequence ID" value="CAD8708350.1"/>
    <property type="molecule type" value="Transcribed_RNA"/>
</dbReference>
<feature type="region of interest" description="Disordered" evidence="1">
    <location>
        <begin position="1413"/>
        <end position="1468"/>
    </location>
</feature>
<dbReference type="InterPro" id="IPR011641">
    <property type="entry name" value="Tyr-kin_ephrin_A/B_rcpt-like"/>
</dbReference>
<dbReference type="Gene3D" id="2.60.40.3440">
    <property type="match status" value="1"/>
</dbReference>
<evidence type="ECO:0000256" key="2">
    <source>
        <dbReference type="SAM" id="Phobius"/>
    </source>
</evidence>
<reference evidence="4" key="1">
    <citation type="submission" date="2021-01" db="EMBL/GenBank/DDBJ databases">
        <authorList>
            <person name="Corre E."/>
            <person name="Pelletier E."/>
            <person name="Niang G."/>
            <person name="Scheremetjew M."/>
            <person name="Finn R."/>
            <person name="Kale V."/>
            <person name="Holt S."/>
            <person name="Cochrane G."/>
            <person name="Meng A."/>
            <person name="Brown T."/>
            <person name="Cohen L."/>
        </authorList>
    </citation>
    <scope>NUCLEOTIDE SEQUENCE</scope>
    <source>
        <strain evidence="4">SL-175</strain>
    </source>
</reference>
<sequence>MQSIRIAVDEDTNVTAPFIGTDPEGDRLTYELTCNVTKGNIYISSDSQLFTYVPFEDVFGTDSFVYKALDTSGAESDLASVEITIMNQPDQPKSRNMALTLTSCTPAQLAQAQASGVTVCDDSKGYSIILEGYDPDMDFSAYTLEYTVQSEPQVGTLALTDATSVSTGSGIKRIGSNPAQFTMYTGDLIAAGGSSDGSIFYVNFTYTASNGLFDSNVATVTIAVKALLSTSETPPVGYDSTASTAENTAVSTTVNVTDADLLDVLTCMVATQPSFGVVFSASNAAEPREFTYVPVQAFHGMDSFTVTCADQSNAKATVAVAVNVSAINDAAFGAASAPSTVAQTVTTAAMTLYKAWQITLASVASFKTDEEALLAPAVATGDTAAWHLSAGDVSWADADSKQDRYLIALLGYDHESSNTPTASTTTTLTYNITSSPAFGDLYLASPAAAVTGGITYTDVERFSPALVTRGNITNTTSYTLINTIATEPSLLWYEPSQASGQTVGRSGWVEVRWTVSDGIPGSDGLTPDPTGAAAPVSREYTSRVYVTCVPGYKTVSDNILNGETPSGDPRSATSLASCVACEAGTFGVDAGATSCAACPPGTYTNSSAAMTCTDCSQGTYAAMSGMSVCTPCPTEDLALMSSTKRSTSEAQCICQPGTWRQEISMTAVNILNNSNAGVTCRTCPDLTKCDELNQVIPKIGEPGFWITPTDGSMVIACTPPDSCVSWTDTAGVLSGNCSAGYAHGVPGCSECLPKHFRDNRGGYGYCTQCPQTSWWVYFIGTCLFVAVIPIIIRASQMQVGFGAVNIIVSYIQVLSMFRKLDFEWPLSVSEFFKAFAIFNLDIFTLTPPQCVVSWSYVNKLWIVSLIPILYVAVFFVICANLFLHHRLVAAFKHRLLPIFPSLHMNEHGVVLPNRPSVVETSGLPSIPEEGDTKLEKDNASALAEDGGIMKPNAPQHYAVTANSSSAVVEPSGQPNLLSGPPDLPDERGTKLKTDHSSTPAGGGIVDQNMVLQDRIQPSLELLEIIRSKMINWVGTMLLSSVTPERLFGVFIPRLMQGFLLLMLWGYFMLSSNTLEYFHCAKESGRGDKYYMVNDPAMECWNFAEPNLHTKLLPVAILSVLLYPVGIVAGLVYIIHRHRHLLRDRSRLMALHHKSASPADWLKREELMTAKRRFGFLFLRYEDDCYYWEIVVVLRKLFYIVVGTLMRSPIEQILTLIAMLVLFSAVFLNTLPFDNNVLDVMEGVSLISNLFVLFAGFLFFSEMLTPYERGACAVGVQSLLVLSCIVLGVLFVMDTVPNLRILITSYRRDIVSTRLAAMRERGEVEGRTKVSNMSAWFTATNMLSQFNRPKRLRDCLARARVVYNKDVVEQLRGYTLLELTEEEIVAMEAAVETAYLSHKRIAFGLERRGLLDGGHVKGGAVPESDGGGGDDRSQKLNVSNHASATAAFTATPTAPTSVDASSGEVDTDEDLRVVTDPEIQAVFLQTWRRNERGLWERKSRQFFEKNLDGPNPERLCTVAADGEGAVDDNVSSTVGGCRQTSAKKHTSTMGVVDHTVGMVVPSPLTTSEVEVGVFGEDTEKAESVYTRETFVGDIIHGDTQMVCAFSEWLALRASDEHKFTFSRLASHAQRWSLDRHNGMPLTHWSESAQRAAKEDPEVSGTETLSNRRFKAKNSKAEDESMADMFEPML</sequence>
<accession>A0A7S0X8I7</accession>
<dbReference type="SMART" id="SM01411">
    <property type="entry name" value="Ephrin_rec_like"/>
    <property type="match status" value="2"/>
</dbReference>
<keyword evidence="2" id="KW-1133">Transmembrane helix</keyword>
<feature type="transmembrane region" description="Helical" evidence="2">
    <location>
        <begin position="1212"/>
        <end position="1230"/>
    </location>
</feature>
<organism evidence="4">
    <name type="scientific">Mantoniella antarctica</name>
    <dbReference type="NCBI Taxonomy" id="81844"/>
    <lineage>
        <taxon>Eukaryota</taxon>
        <taxon>Viridiplantae</taxon>
        <taxon>Chlorophyta</taxon>
        <taxon>Mamiellophyceae</taxon>
        <taxon>Mamiellales</taxon>
        <taxon>Mamiellaceae</taxon>
        <taxon>Mantoniella</taxon>
    </lineage>
</organism>
<name>A0A7S0X8I7_9CHLO</name>
<dbReference type="Pfam" id="PF07699">
    <property type="entry name" value="Ephrin_rec_like"/>
    <property type="match status" value="1"/>
</dbReference>
<feature type="transmembrane region" description="Helical" evidence="2">
    <location>
        <begin position="1271"/>
        <end position="1292"/>
    </location>
</feature>